<name>A0A9P6T9C1_9BASI</name>
<evidence type="ECO:0000313" key="3">
    <source>
        <dbReference type="Proteomes" id="UP000886653"/>
    </source>
</evidence>
<feature type="compositionally biased region" description="Basic and acidic residues" evidence="1">
    <location>
        <begin position="192"/>
        <end position="203"/>
    </location>
</feature>
<proteinExistence type="predicted"/>
<keyword evidence="3" id="KW-1185">Reference proteome</keyword>
<dbReference type="EMBL" id="MU167306">
    <property type="protein sequence ID" value="KAG0143961.1"/>
    <property type="molecule type" value="Genomic_DNA"/>
</dbReference>
<dbReference type="OrthoDB" id="548474at2759"/>
<reference evidence="2" key="1">
    <citation type="submission" date="2013-11" db="EMBL/GenBank/DDBJ databases">
        <title>Genome sequence of the fusiform rust pathogen reveals effectors for host alternation and coevolution with pine.</title>
        <authorList>
            <consortium name="DOE Joint Genome Institute"/>
            <person name="Smith K."/>
            <person name="Pendleton A."/>
            <person name="Kubisiak T."/>
            <person name="Anderson C."/>
            <person name="Salamov A."/>
            <person name="Aerts A."/>
            <person name="Riley R."/>
            <person name="Clum A."/>
            <person name="Lindquist E."/>
            <person name="Ence D."/>
            <person name="Campbell M."/>
            <person name="Kronenberg Z."/>
            <person name="Feau N."/>
            <person name="Dhillon B."/>
            <person name="Hamelin R."/>
            <person name="Burleigh J."/>
            <person name="Smith J."/>
            <person name="Yandell M."/>
            <person name="Nelson C."/>
            <person name="Grigoriev I."/>
            <person name="Davis J."/>
        </authorList>
    </citation>
    <scope>NUCLEOTIDE SEQUENCE</scope>
    <source>
        <strain evidence="2">G11</strain>
    </source>
</reference>
<comment type="caution">
    <text evidence="2">The sequence shown here is derived from an EMBL/GenBank/DDBJ whole genome shotgun (WGS) entry which is preliminary data.</text>
</comment>
<gene>
    <name evidence="2" type="ORF">CROQUDRAFT_108843</name>
</gene>
<dbReference type="PANTHER" id="PTHR40422:SF1">
    <property type="entry name" value="TRANSLATION MACHINERY-ASSOCIATED PROTEIN 17"/>
    <property type="match status" value="1"/>
</dbReference>
<sequence length="211" mass="23774">MPLIAQLEEQQTVIGNMGCVVASVGHRFEPAHFSESDQDVAALRSTRAPLIPWRTSQYHTFCIMAQFTGFSPKHPQPITLDALMELEPAILSAEISRLENSINHLVQSNTDLLSAETTENDAEDRQVFEDARRENEVVIERQKERITMIQIALCQMIGIDQDNPHYSNRSGPSVKPNETKVSRSEVMVNNEPEARRGELRETATEEDGVFL</sequence>
<organism evidence="2 3">
    <name type="scientific">Cronartium quercuum f. sp. fusiforme G11</name>
    <dbReference type="NCBI Taxonomy" id="708437"/>
    <lineage>
        <taxon>Eukaryota</taxon>
        <taxon>Fungi</taxon>
        <taxon>Dikarya</taxon>
        <taxon>Basidiomycota</taxon>
        <taxon>Pucciniomycotina</taxon>
        <taxon>Pucciniomycetes</taxon>
        <taxon>Pucciniales</taxon>
        <taxon>Coleosporiaceae</taxon>
        <taxon>Cronartium</taxon>
    </lineage>
</organism>
<dbReference type="GO" id="GO:0070682">
    <property type="term" value="P:proteasome regulatory particle assembly"/>
    <property type="evidence" value="ECO:0007669"/>
    <property type="project" value="InterPro"/>
</dbReference>
<dbReference type="Proteomes" id="UP000886653">
    <property type="component" value="Unassembled WGS sequence"/>
</dbReference>
<evidence type="ECO:0000313" key="2">
    <source>
        <dbReference type="EMBL" id="KAG0143961.1"/>
    </source>
</evidence>
<feature type="region of interest" description="Disordered" evidence="1">
    <location>
        <begin position="163"/>
        <end position="211"/>
    </location>
</feature>
<dbReference type="AlphaFoldDB" id="A0A9P6T9C1"/>
<dbReference type="PANTHER" id="PTHR40422">
    <property type="entry name" value="TRANSLATION MACHINERY-ASSOCIATED PROTEIN 17"/>
    <property type="match status" value="1"/>
</dbReference>
<accession>A0A9P6T9C1</accession>
<protein>
    <submittedName>
        <fullName evidence="2">Uncharacterized protein</fullName>
    </submittedName>
</protein>
<evidence type="ECO:0000256" key="1">
    <source>
        <dbReference type="SAM" id="MobiDB-lite"/>
    </source>
</evidence>
<dbReference type="GO" id="GO:0030674">
    <property type="term" value="F:protein-macromolecule adaptor activity"/>
    <property type="evidence" value="ECO:0007669"/>
    <property type="project" value="TreeGrafter"/>
</dbReference>
<dbReference type="InterPro" id="IPR038966">
    <property type="entry name" value="TMA17"/>
</dbReference>